<reference evidence="2" key="1">
    <citation type="submission" date="2021-09" db="EMBL/GenBank/DDBJ databases">
        <authorList>
            <consortium name="AG Swart"/>
            <person name="Singh M."/>
            <person name="Singh A."/>
            <person name="Seah K."/>
            <person name="Emmerich C."/>
        </authorList>
    </citation>
    <scope>NUCLEOTIDE SEQUENCE</scope>
    <source>
        <strain evidence="2">ATCC30299</strain>
    </source>
</reference>
<name>A0AAU9IR31_9CILI</name>
<sequence>MRRSLSVKSIDGSVASFSQNTPILNYLLERNQKKRINSTSQWDGFMLKKLENGQENTRRIKSPQRWKEFTNGIRTVDPTYPVQEDKPITNPKSVKNLNSGNLTQMIFQGHSKDELGNMHKQVLKEGKRVHNNANSSEDYVEKSIVDTYKKKNFYFGSNNKTEKRLRRENSISVDKKQSQITTIPGPHKPFYERPQTVKVKRDFISQISELPGSLKSSEPDLDSYNPWIKLSRQTITSVESEKIYGTPRARNGPKREILPGNIQHFSSYSSIGEQIEFHPHYKGKLTDKEASKRLLSPSRMEDSGFTKRSKPENARDMFRSSISILG</sequence>
<dbReference type="Proteomes" id="UP001162131">
    <property type="component" value="Unassembled WGS sequence"/>
</dbReference>
<accession>A0AAU9IR31</accession>
<feature type="region of interest" description="Disordered" evidence="1">
    <location>
        <begin position="288"/>
        <end position="319"/>
    </location>
</feature>
<dbReference type="EMBL" id="CAJZBQ010000011">
    <property type="protein sequence ID" value="CAG9314230.1"/>
    <property type="molecule type" value="Genomic_DNA"/>
</dbReference>
<evidence type="ECO:0000313" key="3">
    <source>
        <dbReference type="Proteomes" id="UP001162131"/>
    </source>
</evidence>
<gene>
    <name evidence="2" type="ORF">BSTOLATCC_MIC10026</name>
</gene>
<evidence type="ECO:0000256" key="1">
    <source>
        <dbReference type="SAM" id="MobiDB-lite"/>
    </source>
</evidence>
<organism evidence="2 3">
    <name type="scientific">Blepharisma stoltei</name>
    <dbReference type="NCBI Taxonomy" id="1481888"/>
    <lineage>
        <taxon>Eukaryota</taxon>
        <taxon>Sar</taxon>
        <taxon>Alveolata</taxon>
        <taxon>Ciliophora</taxon>
        <taxon>Postciliodesmatophora</taxon>
        <taxon>Heterotrichea</taxon>
        <taxon>Heterotrichida</taxon>
        <taxon>Blepharismidae</taxon>
        <taxon>Blepharisma</taxon>
    </lineage>
</organism>
<keyword evidence="3" id="KW-1185">Reference proteome</keyword>
<feature type="compositionally biased region" description="Basic and acidic residues" evidence="1">
    <location>
        <begin position="299"/>
        <end position="318"/>
    </location>
</feature>
<proteinExistence type="predicted"/>
<protein>
    <submittedName>
        <fullName evidence="2">Uncharacterized protein</fullName>
    </submittedName>
</protein>
<evidence type="ECO:0000313" key="2">
    <source>
        <dbReference type="EMBL" id="CAG9314230.1"/>
    </source>
</evidence>
<comment type="caution">
    <text evidence="2">The sequence shown here is derived from an EMBL/GenBank/DDBJ whole genome shotgun (WGS) entry which is preliminary data.</text>
</comment>
<dbReference type="AlphaFoldDB" id="A0AAU9IR31"/>